<evidence type="ECO:0000259" key="3">
    <source>
        <dbReference type="Pfam" id="PF03358"/>
    </source>
</evidence>
<dbReference type="Gene3D" id="3.40.50.360">
    <property type="match status" value="1"/>
</dbReference>
<gene>
    <name evidence="4" type="ORF">H9763_09490</name>
</gene>
<dbReference type="Pfam" id="PF03358">
    <property type="entry name" value="FMN_red"/>
    <property type="match status" value="1"/>
</dbReference>
<evidence type="ECO:0000256" key="2">
    <source>
        <dbReference type="ARBA" id="ARBA00022643"/>
    </source>
</evidence>
<protein>
    <submittedName>
        <fullName evidence="4">Flavodoxin family protein</fullName>
    </submittedName>
</protein>
<reference evidence="4" key="2">
    <citation type="submission" date="2021-04" db="EMBL/GenBank/DDBJ databases">
        <authorList>
            <person name="Gilroy R."/>
        </authorList>
    </citation>
    <scope>NUCLEOTIDE SEQUENCE</scope>
    <source>
        <strain evidence="4">USAMLcec3-2134</strain>
    </source>
</reference>
<organism evidence="4 5">
    <name type="scientific">Candidatus Eisenbergiella merdigallinarum</name>
    <dbReference type="NCBI Taxonomy" id="2838552"/>
    <lineage>
        <taxon>Bacteria</taxon>
        <taxon>Bacillati</taxon>
        <taxon>Bacillota</taxon>
        <taxon>Clostridia</taxon>
        <taxon>Lachnospirales</taxon>
        <taxon>Lachnospiraceae</taxon>
        <taxon>Eisenbergiella</taxon>
    </lineage>
</organism>
<evidence type="ECO:0000313" key="4">
    <source>
        <dbReference type="EMBL" id="HJB91677.1"/>
    </source>
</evidence>
<dbReference type="GO" id="GO:0016491">
    <property type="term" value="F:oxidoreductase activity"/>
    <property type="evidence" value="ECO:0007669"/>
    <property type="project" value="InterPro"/>
</dbReference>
<dbReference type="Proteomes" id="UP000886883">
    <property type="component" value="Unassembled WGS sequence"/>
</dbReference>
<reference evidence="4" key="1">
    <citation type="journal article" date="2021" name="PeerJ">
        <title>Extensive microbial diversity within the chicken gut microbiome revealed by metagenomics and culture.</title>
        <authorList>
            <person name="Gilroy R."/>
            <person name="Ravi A."/>
            <person name="Getino M."/>
            <person name="Pursley I."/>
            <person name="Horton D.L."/>
            <person name="Alikhan N.F."/>
            <person name="Baker D."/>
            <person name="Gharbi K."/>
            <person name="Hall N."/>
            <person name="Watson M."/>
            <person name="Adriaenssens E.M."/>
            <person name="Foster-Nyarko E."/>
            <person name="Jarju S."/>
            <person name="Secka A."/>
            <person name="Antonio M."/>
            <person name="Oren A."/>
            <person name="Chaudhuri R.R."/>
            <person name="La Ragione R."/>
            <person name="Hildebrand F."/>
            <person name="Pallen M.J."/>
        </authorList>
    </citation>
    <scope>NUCLEOTIDE SEQUENCE</scope>
    <source>
        <strain evidence="4">USAMLcec3-2134</strain>
    </source>
</reference>
<evidence type="ECO:0000313" key="5">
    <source>
        <dbReference type="Proteomes" id="UP000886883"/>
    </source>
</evidence>
<evidence type="ECO:0000256" key="1">
    <source>
        <dbReference type="ARBA" id="ARBA00022630"/>
    </source>
</evidence>
<sequence>MKAVLILKGSPRKNGNSALLADEFARGAADAGHKVETVSLREKEIGDCLGCAACQDNGGQCVQNDDMTALCERMLEADVIVFASPVWFYTWPSIMKRFIDRTFAVEKRLQNKTFYLLGAGAARDEKGMRIMIDSYRNYIGCFTGEGNGDGGCLFACNARKPGEAGGTEAFFKAYQLGKAIR</sequence>
<comment type="caution">
    <text evidence="4">The sequence shown here is derived from an EMBL/GenBank/DDBJ whole genome shotgun (WGS) entry which is preliminary data.</text>
</comment>
<name>A0A9D2MT31_9FIRM</name>
<dbReference type="InterPro" id="IPR051796">
    <property type="entry name" value="ISF_SsuE-like"/>
</dbReference>
<dbReference type="PANTHER" id="PTHR43278">
    <property type="entry name" value="NAD(P)H-DEPENDENT FMN-CONTAINING OXIDOREDUCTASE YWQN-RELATED"/>
    <property type="match status" value="1"/>
</dbReference>
<dbReference type="PANTHER" id="PTHR43278:SF2">
    <property type="entry name" value="IRON-SULFUR FLAVOPROTEIN"/>
    <property type="match status" value="1"/>
</dbReference>
<accession>A0A9D2MT31</accession>
<dbReference type="SUPFAM" id="SSF52218">
    <property type="entry name" value="Flavoproteins"/>
    <property type="match status" value="1"/>
</dbReference>
<keyword evidence="1" id="KW-0285">Flavoprotein</keyword>
<keyword evidence="2" id="KW-0288">FMN</keyword>
<proteinExistence type="predicted"/>
<dbReference type="EMBL" id="DWXE01000039">
    <property type="protein sequence ID" value="HJB91677.1"/>
    <property type="molecule type" value="Genomic_DNA"/>
</dbReference>
<feature type="domain" description="NADPH-dependent FMN reductase-like" evidence="3">
    <location>
        <begin position="4"/>
        <end position="123"/>
    </location>
</feature>
<dbReference type="AlphaFoldDB" id="A0A9D2MT31"/>
<dbReference type="InterPro" id="IPR005025">
    <property type="entry name" value="FMN_Rdtase-like_dom"/>
</dbReference>
<dbReference type="InterPro" id="IPR029039">
    <property type="entry name" value="Flavoprotein-like_sf"/>
</dbReference>